<name>A0A0A9CRN3_ARUDO</name>
<sequence>MDCMYFPWASILIWRCFCTCMHVNMEHNICRTKLSYSTNYTCK</sequence>
<proteinExistence type="predicted"/>
<accession>A0A0A9CRN3</accession>
<evidence type="ECO:0000313" key="2">
    <source>
        <dbReference type="EMBL" id="JAD78256.1"/>
    </source>
</evidence>
<reference evidence="2" key="2">
    <citation type="journal article" date="2015" name="Data Brief">
        <title>Shoot transcriptome of the giant reed, Arundo donax.</title>
        <authorList>
            <person name="Barrero R.A."/>
            <person name="Guerrero F.D."/>
            <person name="Moolhuijzen P."/>
            <person name="Goolsby J.A."/>
            <person name="Tidwell J."/>
            <person name="Bellgard S.E."/>
            <person name="Bellgard M.I."/>
        </authorList>
    </citation>
    <scope>NUCLEOTIDE SEQUENCE</scope>
    <source>
        <tissue evidence="2">Shoot tissue taken approximately 20 cm above the soil surface</tissue>
    </source>
</reference>
<organism evidence="2">
    <name type="scientific">Arundo donax</name>
    <name type="common">Giant reed</name>
    <name type="synonym">Donax arundinaceus</name>
    <dbReference type="NCBI Taxonomy" id="35708"/>
    <lineage>
        <taxon>Eukaryota</taxon>
        <taxon>Viridiplantae</taxon>
        <taxon>Streptophyta</taxon>
        <taxon>Embryophyta</taxon>
        <taxon>Tracheophyta</taxon>
        <taxon>Spermatophyta</taxon>
        <taxon>Magnoliopsida</taxon>
        <taxon>Liliopsida</taxon>
        <taxon>Poales</taxon>
        <taxon>Poaceae</taxon>
        <taxon>PACMAD clade</taxon>
        <taxon>Arundinoideae</taxon>
        <taxon>Arundineae</taxon>
        <taxon>Arundo</taxon>
    </lineage>
</organism>
<dbReference type="AlphaFoldDB" id="A0A0A9CRN3"/>
<feature type="chain" id="PRO_5002060904" evidence="1">
    <location>
        <begin position="19"/>
        <end position="43"/>
    </location>
</feature>
<keyword evidence="1" id="KW-0732">Signal</keyword>
<protein>
    <submittedName>
        <fullName evidence="2">Uncharacterized protein</fullName>
    </submittedName>
</protein>
<evidence type="ECO:0000256" key="1">
    <source>
        <dbReference type="SAM" id="SignalP"/>
    </source>
</evidence>
<feature type="signal peptide" evidence="1">
    <location>
        <begin position="1"/>
        <end position="18"/>
    </location>
</feature>
<reference evidence="2" key="1">
    <citation type="submission" date="2014-09" db="EMBL/GenBank/DDBJ databases">
        <authorList>
            <person name="Magalhaes I.L.F."/>
            <person name="Oliveira U."/>
            <person name="Santos F.R."/>
            <person name="Vidigal T.H.D.A."/>
            <person name="Brescovit A.D."/>
            <person name="Santos A.J."/>
        </authorList>
    </citation>
    <scope>NUCLEOTIDE SEQUENCE</scope>
    <source>
        <tissue evidence="2">Shoot tissue taken approximately 20 cm above the soil surface</tissue>
    </source>
</reference>
<dbReference type="EMBL" id="GBRH01219639">
    <property type="protein sequence ID" value="JAD78256.1"/>
    <property type="molecule type" value="Transcribed_RNA"/>
</dbReference>